<dbReference type="EMBL" id="GEZM01096654">
    <property type="protein sequence ID" value="JAV54694.1"/>
    <property type="molecule type" value="Transcribed_RNA"/>
</dbReference>
<reference evidence="2" key="1">
    <citation type="journal article" date="2016" name="Sci. Rep.">
        <title>Molecular characterization of firefly nuptial gifts: a multi-omics approach sheds light on postcopulatory sexual selection.</title>
        <authorList>
            <person name="Al-Wathiqui N."/>
            <person name="Fallon T.R."/>
            <person name="South A."/>
            <person name="Weng J.K."/>
            <person name="Lewis S.M."/>
        </authorList>
    </citation>
    <scope>NUCLEOTIDE SEQUENCE</scope>
</reference>
<dbReference type="InterPro" id="IPR032135">
    <property type="entry name" value="DUF4817"/>
</dbReference>
<dbReference type="InterPro" id="IPR036397">
    <property type="entry name" value="RNaseH_sf"/>
</dbReference>
<dbReference type="AlphaFoldDB" id="A0A1Y1JZD5"/>
<evidence type="ECO:0000259" key="1">
    <source>
        <dbReference type="Pfam" id="PF16087"/>
    </source>
</evidence>
<dbReference type="PANTHER" id="PTHR47326:SF1">
    <property type="entry name" value="HTH PSQ-TYPE DOMAIN-CONTAINING PROTEIN"/>
    <property type="match status" value="1"/>
</dbReference>
<dbReference type="GO" id="GO:0003676">
    <property type="term" value="F:nucleic acid binding"/>
    <property type="evidence" value="ECO:0007669"/>
    <property type="project" value="InterPro"/>
</dbReference>
<organism evidence="2">
    <name type="scientific">Photinus pyralis</name>
    <name type="common">Common eastern firefly</name>
    <name type="synonym">Lampyris pyralis</name>
    <dbReference type="NCBI Taxonomy" id="7054"/>
    <lineage>
        <taxon>Eukaryota</taxon>
        <taxon>Metazoa</taxon>
        <taxon>Ecdysozoa</taxon>
        <taxon>Arthropoda</taxon>
        <taxon>Hexapoda</taxon>
        <taxon>Insecta</taxon>
        <taxon>Pterygota</taxon>
        <taxon>Neoptera</taxon>
        <taxon>Endopterygota</taxon>
        <taxon>Coleoptera</taxon>
        <taxon>Polyphaga</taxon>
        <taxon>Elateriformia</taxon>
        <taxon>Elateroidea</taxon>
        <taxon>Lampyridae</taxon>
        <taxon>Lampyrinae</taxon>
        <taxon>Photinus</taxon>
    </lineage>
</organism>
<accession>A0A1Y1JZD5</accession>
<dbReference type="PANTHER" id="PTHR47326">
    <property type="entry name" value="TRANSPOSABLE ELEMENT TC3 TRANSPOSASE-LIKE PROTEIN"/>
    <property type="match status" value="1"/>
</dbReference>
<protein>
    <recommendedName>
        <fullName evidence="1">DUF4817 domain-containing protein</fullName>
    </recommendedName>
</protein>
<sequence>MFWSVEHRTFCVKAYFENGRSIVRVQRAFRLRFNIAPRGRIPDRNCILSWVNAFETSGNVSTIRRGPQNSVITPENVERVRVAIQQSPRRSIRKQSQVLGISRRSMHRIIKEHLHMHPYKMVVVQELKPRDYEARQIASENILAALPRDAVVFFSDEAHFHLSGCVNKQNMRYWSETNPRELHQRPLHSDRVTVWCALSKNGIIGPYFFEENDRAVSVNSARYLTMIQEFFLHALDEMGVDEDVWFQQDGATAHTARRVMEFLRGRFPGRLISLRGDLDWPARSPDLAPCDFFLWGYLKSKVYNDRPRTIEDLKNNIRANIAEIPVEMLGRVHENFRKRLDQCIQSEGAHMPDTLFKTK</sequence>
<evidence type="ECO:0000313" key="2">
    <source>
        <dbReference type="EMBL" id="JAV54694.1"/>
    </source>
</evidence>
<dbReference type="Pfam" id="PF16087">
    <property type="entry name" value="DUF4817"/>
    <property type="match status" value="1"/>
</dbReference>
<proteinExistence type="predicted"/>
<name>A0A1Y1JZD5_PHOPY</name>
<dbReference type="Gene3D" id="3.30.420.10">
    <property type="entry name" value="Ribonuclease H-like superfamily/Ribonuclease H"/>
    <property type="match status" value="1"/>
</dbReference>
<feature type="domain" description="DUF4817" evidence="1">
    <location>
        <begin position="4"/>
        <end position="60"/>
    </location>
</feature>